<evidence type="ECO:0000256" key="2">
    <source>
        <dbReference type="ARBA" id="ARBA00022801"/>
    </source>
</evidence>
<keyword evidence="4 7" id="KW-0326">Glycosidase</keyword>
<dbReference type="GO" id="GO:0045493">
    <property type="term" value="P:xylan catabolic process"/>
    <property type="evidence" value="ECO:0007669"/>
    <property type="project" value="UniProtKB-KW"/>
</dbReference>
<evidence type="ECO:0000313" key="10">
    <source>
        <dbReference type="Proteomes" id="UP000184278"/>
    </source>
</evidence>
<evidence type="ECO:0000256" key="4">
    <source>
        <dbReference type="ARBA" id="ARBA00023295"/>
    </source>
</evidence>
<dbReference type="RefSeq" id="WP_167562709.1">
    <property type="nucleotide sequence ID" value="NZ_FQXK01000017.1"/>
</dbReference>
<dbReference type="InterPro" id="IPR044846">
    <property type="entry name" value="GH10"/>
</dbReference>
<dbReference type="Gene3D" id="3.40.50.1820">
    <property type="entry name" value="alpha/beta hydrolase"/>
    <property type="match status" value="1"/>
</dbReference>
<dbReference type="InterPro" id="IPR031158">
    <property type="entry name" value="GH10_AS"/>
</dbReference>
<dbReference type="InterPro" id="IPR049492">
    <property type="entry name" value="BD-FAE-like_dom"/>
</dbReference>
<gene>
    <name evidence="9" type="ORF">SAMN02745229_02113</name>
</gene>
<dbReference type="Pfam" id="PF00331">
    <property type="entry name" value="Glyco_hydro_10"/>
    <property type="match status" value="1"/>
</dbReference>
<keyword evidence="2 7" id="KW-0378">Hydrolase</keyword>
<comment type="catalytic activity">
    <reaction evidence="7">
        <text>Endohydrolysis of (1-&gt;4)-beta-D-xylosidic linkages in xylans.</text>
        <dbReference type="EC" id="3.2.1.8"/>
    </reaction>
</comment>
<dbReference type="GO" id="GO:0031176">
    <property type="term" value="F:endo-1,4-beta-xylanase activity"/>
    <property type="evidence" value="ECO:0007669"/>
    <property type="project" value="UniProtKB-EC"/>
</dbReference>
<dbReference type="EMBL" id="FQXK01000017">
    <property type="protein sequence ID" value="SHI21850.1"/>
    <property type="molecule type" value="Genomic_DNA"/>
</dbReference>
<dbReference type="AlphaFoldDB" id="A0A1M5ZCA1"/>
<protein>
    <recommendedName>
        <fullName evidence="7">Beta-xylanase</fullName>
        <ecNumber evidence="7">3.2.1.8</ecNumber>
    </recommendedName>
</protein>
<name>A0A1M5ZCA1_BUTFI</name>
<dbReference type="Pfam" id="PF20434">
    <property type="entry name" value="BD-FAE"/>
    <property type="match status" value="1"/>
</dbReference>
<dbReference type="EC" id="3.2.1.8" evidence="7"/>
<evidence type="ECO:0000256" key="6">
    <source>
        <dbReference type="PROSITE-ProRule" id="PRU10061"/>
    </source>
</evidence>
<evidence type="ECO:0000256" key="3">
    <source>
        <dbReference type="ARBA" id="ARBA00023277"/>
    </source>
</evidence>
<evidence type="ECO:0000256" key="5">
    <source>
        <dbReference type="ARBA" id="ARBA00023326"/>
    </source>
</evidence>
<dbReference type="Proteomes" id="UP000184278">
    <property type="component" value="Unassembled WGS sequence"/>
</dbReference>
<sequence>MNLKTAYEPYFKIGAAISRWNLHTKAHMKLLTDQFNSFTCENDMKPMYYLDMDKNKSDPEKYNLEPALTFENAIPYLEFAKENGIAMRGHTLVWHNQTPKWFFCENYNENFPYADRETILKRLESYIKGVLTFVQTQYPGVIYAWDVVNEIVDEGDFRKSIWTKTVGNDFFIKAFEYARKYVADGVALFYNDYETALDWKRDFIIENVLTPLIDKKLVDGMGMQSHLLMDHPDLEDYKKAVESYGALGLQIHITELDMHNADPSDESMHELALRYKEFFKIYLDAKKSGKANITSVTFWNLLDENSWLSGFRRETSYPLLFKGKCEVKEAYYAVLSVALGSEQADKWTPDYPEDDYQLKDMPQNGPEFRISRDNIWQEGEYTYEASYGFTPNVFAYLHPDTENRPCMLVVPGGGYCMCCSHEGELPAMEFYNRGMNVLVLSYTTDITMSVPLKKQPLNDISRAVRFIRKNADKYSIDPDKLFIMGFSAGAHVCGSLAVHFDDVQDISAEYNEVSNRPTGVILSYPVITTGEYTHKDSVKTLLGDAPTNEELEYFSLEKQVKDNTPPCFIWQTQEDDLVPVENSYLFAMALRKKKVPFAHYVFPRGHHGLTIANDTFFKGWFGGDYTMEQTMRAAFNVKEGKGVNVSEKRKQELIDQFFSGNDFQGNGIDMSLKNDVGLWSDLAWAWINSI</sequence>
<dbReference type="PRINTS" id="PR00134">
    <property type="entry name" value="GLHYDRLASE10"/>
</dbReference>
<evidence type="ECO:0000259" key="8">
    <source>
        <dbReference type="PROSITE" id="PS51760"/>
    </source>
</evidence>
<dbReference type="PROSITE" id="PS00591">
    <property type="entry name" value="GH10_1"/>
    <property type="match status" value="1"/>
</dbReference>
<evidence type="ECO:0000256" key="1">
    <source>
        <dbReference type="ARBA" id="ARBA00007495"/>
    </source>
</evidence>
<dbReference type="STRING" id="1121131.SAMN02745229_02113"/>
<keyword evidence="5 7" id="KW-0624">Polysaccharide degradation</keyword>
<dbReference type="SUPFAM" id="SSF53474">
    <property type="entry name" value="alpha/beta-Hydrolases"/>
    <property type="match status" value="1"/>
</dbReference>
<proteinExistence type="inferred from homology"/>
<dbReference type="PANTHER" id="PTHR31490">
    <property type="entry name" value="GLYCOSYL HYDROLASE"/>
    <property type="match status" value="1"/>
</dbReference>
<dbReference type="SMART" id="SM00633">
    <property type="entry name" value="Glyco_10"/>
    <property type="match status" value="1"/>
</dbReference>
<organism evidence="9 10">
    <name type="scientific">Butyrivibrio fibrisolvens DSM 3071</name>
    <dbReference type="NCBI Taxonomy" id="1121131"/>
    <lineage>
        <taxon>Bacteria</taxon>
        <taxon>Bacillati</taxon>
        <taxon>Bacillota</taxon>
        <taxon>Clostridia</taxon>
        <taxon>Lachnospirales</taxon>
        <taxon>Lachnospiraceae</taxon>
        <taxon>Butyrivibrio</taxon>
    </lineage>
</organism>
<dbReference type="Gene3D" id="3.20.20.80">
    <property type="entry name" value="Glycosidases"/>
    <property type="match status" value="1"/>
</dbReference>
<accession>A0A1M5ZCA1</accession>
<keyword evidence="10" id="KW-1185">Reference proteome</keyword>
<dbReference type="InterPro" id="IPR017853">
    <property type="entry name" value="GH"/>
</dbReference>
<dbReference type="SUPFAM" id="SSF51445">
    <property type="entry name" value="(Trans)glycosidases"/>
    <property type="match status" value="1"/>
</dbReference>
<feature type="active site" description="Nucleophile" evidence="6">
    <location>
        <position position="255"/>
    </location>
</feature>
<dbReference type="InterPro" id="IPR001000">
    <property type="entry name" value="GH10_dom"/>
</dbReference>
<keyword evidence="3 7" id="KW-0119">Carbohydrate metabolism</keyword>
<dbReference type="PANTHER" id="PTHR31490:SF90">
    <property type="entry name" value="ENDO-1,4-BETA-XYLANASE A"/>
    <property type="match status" value="1"/>
</dbReference>
<reference evidence="10" key="1">
    <citation type="submission" date="2016-11" db="EMBL/GenBank/DDBJ databases">
        <authorList>
            <person name="Varghese N."/>
            <person name="Submissions S."/>
        </authorList>
    </citation>
    <scope>NUCLEOTIDE SEQUENCE [LARGE SCALE GENOMIC DNA]</scope>
    <source>
        <strain evidence="10">DSM 3071</strain>
    </source>
</reference>
<evidence type="ECO:0000313" key="9">
    <source>
        <dbReference type="EMBL" id="SHI21850.1"/>
    </source>
</evidence>
<dbReference type="InterPro" id="IPR029058">
    <property type="entry name" value="AB_hydrolase_fold"/>
</dbReference>
<evidence type="ECO:0000256" key="7">
    <source>
        <dbReference type="RuleBase" id="RU361174"/>
    </source>
</evidence>
<keyword evidence="9" id="KW-0858">Xylan degradation</keyword>
<dbReference type="GeneID" id="89509722"/>
<comment type="similarity">
    <text evidence="1 7">Belongs to the glycosyl hydrolase 10 (cellulase F) family.</text>
</comment>
<dbReference type="PROSITE" id="PS51760">
    <property type="entry name" value="GH10_2"/>
    <property type="match status" value="1"/>
</dbReference>
<feature type="domain" description="GH10" evidence="8">
    <location>
        <begin position="1"/>
        <end position="337"/>
    </location>
</feature>